<dbReference type="EMBL" id="JBHSEW010000004">
    <property type="protein sequence ID" value="MFC4621812.1"/>
    <property type="molecule type" value="Genomic_DNA"/>
</dbReference>
<comment type="caution">
    <text evidence="3">The sequence shown here is derived from an EMBL/GenBank/DDBJ whole genome shotgun (WGS) entry which is preliminary data.</text>
</comment>
<accession>A0ABV9GUV7</accession>
<dbReference type="RefSeq" id="WP_377724910.1">
    <property type="nucleotide sequence ID" value="NZ_JBHSEW010000004.1"/>
</dbReference>
<keyword evidence="1" id="KW-0732">Signal</keyword>
<feature type="chain" id="PRO_5046910435" evidence="1">
    <location>
        <begin position="36"/>
        <end position="1032"/>
    </location>
</feature>
<dbReference type="Pfam" id="PF03797">
    <property type="entry name" value="Autotransporter"/>
    <property type="match status" value="1"/>
</dbReference>
<keyword evidence="4" id="KW-1185">Reference proteome</keyword>
<dbReference type="NCBIfam" id="TIGR01414">
    <property type="entry name" value="autotrans_barl"/>
    <property type="match status" value="1"/>
</dbReference>
<dbReference type="SUPFAM" id="SSF103515">
    <property type="entry name" value="Autotransporter"/>
    <property type="match status" value="1"/>
</dbReference>
<evidence type="ECO:0000259" key="2">
    <source>
        <dbReference type="PROSITE" id="PS51208"/>
    </source>
</evidence>
<dbReference type="InterPro" id="IPR006315">
    <property type="entry name" value="OM_autotransptr_brl_dom"/>
</dbReference>
<organism evidence="3 4">
    <name type="scientific">Comamonas nitrativorans</name>
    <dbReference type="NCBI Taxonomy" id="108437"/>
    <lineage>
        <taxon>Bacteria</taxon>
        <taxon>Pseudomonadati</taxon>
        <taxon>Pseudomonadota</taxon>
        <taxon>Betaproteobacteria</taxon>
        <taxon>Burkholderiales</taxon>
        <taxon>Comamonadaceae</taxon>
        <taxon>Comamonas</taxon>
    </lineage>
</organism>
<sequence length="1032" mass="102652">MPSHQHPAFIRHPLSTAIQAAITATALSLPLWVQAADANGNVVNAVGGSNIPTSAIVANPFEPGEQAIVGGHSQDGSANSNSLTLAGTAVEMAVPVDFAGTIVGGLSETGSANSNSVTLNTGGYGGVYEVMGGQVIEGAGSASGNSVTINSAALSGVDVAGGSVESGSGNANDNTVTFTGSEVGTLLGGFVSPDGSGSATGNKVVVNGGRVQGDVTESNQNSGGTSVGVAGAYVKGSGNANNNAVVIDGDTVVDGYVTGGLSENGNADSNTVTISGGTFNAPAYTAANGETATEIHGGRTFGAGATASNNTVTISNIQSNAWVVGGVVDSEEGGAASGNTVTMHGGQVRGISGGAANGKGDATDNTVTIHGGEILGFYEAAIAGGEAMEGSGNANNNSVLIDGDATIAGNVSGGLALNGNANGNTVTLTGGTGYGEIHGGRTFSRGDTAGTASNNTVEISNIQSSAWVVGGVVDSKQGGNADGNKVILHSGTVGGIHGGFSGEGDARNNTVEIRGGTVIDVVGAEVFSGTASGNTVLIKGGTIDYLIAGGSVWGGSKNGSVTHNTVTIEGNKANLSQARLFGGYIEDDDHDEGVVVPAAINVPAAKNDLFTGNTLNLVDVNGLTVQEVGNFEFLNFALPENTQSGDTILTVTGTANIQGSSIGVRVQGSDPVLAVGETVNLIEAGELKADSTIKTHGLQGSTIEYTFDTQQNGNTLTSTVTQRGATESAKSLSEGFVAGAAALTAAADFASSQGTAAAVGAVAGAGGSAAGQSFGTTGGGSIRNNTGSHVNVRSFNLVAGLAKGLQQDNGELTVGGFFEYGHGNYSSFNNFATGTVRGDGKTRSYGLGVLGHYALDSGVYVEGSLRAGRAEQDYRSNALGSYDSKTHYVGSHIGAGKVWALSDSLGLDTYAHYVWQRQSGDTVKLSTGETVAFDAVTSQRVRLGARLTKGLNATVSAYVGAGYENELDGKARATTNGVPIDAPSMKGDSGLVELGLNVRPLKNKALTLGVGVQGYFGQKEGVTGTLQAGYKF</sequence>
<protein>
    <submittedName>
        <fullName evidence="3">Autotransporter outer membrane beta-barrel domain-containing protein</fullName>
    </submittedName>
</protein>
<evidence type="ECO:0000313" key="3">
    <source>
        <dbReference type="EMBL" id="MFC4621812.1"/>
    </source>
</evidence>
<reference evidence="4" key="1">
    <citation type="journal article" date="2019" name="Int. J. Syst. Evol. Microbiol.">
        <title>The Global Catalogue of Microorganisms (GCM) 10K type strain sequencing project: providing services to taxonomists for standard genome sequencing and annotation.</title>
        <authorList>
            <consortium name="The Broad Institute Genomics Platform"/>
            <consortium name="The Broad Institute Genome Sequencing Center for Infectious Disease"/>
            <person name="Wu L."/>
            <person name="Ma J."/>
        </authorList>
    </citation>
    <scope>NUCLEOTIDE SEQUENCE [LARGE SCALE GENOMIC DNA]</scope>
    <source>
        <strain evidence="4">JCM 11650</strain>
    </source>
</reference>
<feature type="domain" description="Autotransporter" evidence="2">
    <location>
        <begin position="762"/>
        <end position="1032"/>
    </location>
</feature>
<dbReference type="InterPro" id="IPR005546">
    <property type="entry name" value="Autotransporte_beta"/>
</dbReference>
<dbReference type="Gene3D" id="2.40.128.130">
    <property type="entry name" value="Autotransporter beta-domain"/>
    <property type="match status" value="1"/>
</dbReference>
<name>A0ABV9GUV7_9BURK</name>
<feature type="signal peptide" evidence="1">
    <location>
        <begin position="1"/>
        <end position="35"/>
    </location>
</feature>
<evidence type="ECO:0000313" key="4">
    <source>
        <dbReference type="Proteomes" id="UP001595967"/>
    </source>
</evidence>
<evidence type="ECO:0000256" key="1">
    <source>
        <dbReference type="SAM" id="SignalP"/>
    </source>
</evidence>
<proteinExistence type="predicted"/>
<dbReference type="InterPro" id="IPR036709">
    <property type="entry name" value="Autotransporte_beta_dom_sf"/>
</dbReference>
<dbReference type="Proteomes" id="UP001595967">
    <property type="component" value="Unassembled WGS sequence"/>
</dbReference>
<dbReference type="SMART" id="SM00869">
    <property type="entry name" value="Autotransporter"/>
    <property type="match status" value="1"/>
</dbReference>
<gene>
    <name evidence="3" type="ORF">ACFO3A_06235</name>
</gene>
<dbReference type="PROSITE" id="PS51208">
    <property type="entry name" value="AUTOTRANSPORTER"/>
    <property type="match status" value="1"/>
</dbReference>